<protein>
    <submittedName>
        <fullName evidence="2">Uncharacterized protein</fullName>
    </submittedName>
</protein>
<accession>A0A226WY35</accession>
<dbReference type="EMBL" id="MTHB01000165">
    <property type="protein sequence ID" value="OXC75680.1"/>
    <property type="molecule type" value="Genomic_DNA"/>
</dbReference>
<comment type="caution">
    <text evidence="2">The sequence shown here is derived from an EMBL/GenBank/DDBJ whole genome shotgun (WGS) entry which is preliminary data.</text>
</comment>
<feature type="region of interest" description="Disordered" evidence="1">
    <location>
        <begin position="1"/>
        <end position="21"/>
    </location>
</feature>
<evidence type="ECO:0000313" key="3">
    <source>
        <dbReference type="Proteomes" id="UP000214720"/>
    </source>
</evidence>
<proteinExistence type="predicted"/>
<dbReference type="Proteomes" id="UP000214720">
    <property type="component" value="Unassembled WGS sequence"/>
</dbReference>
<sequence length="38" mass="4230">MRRPSAPVFRPRKLSAADQQKAIDALSKSGKRFAEIDS</sequence>
<name>A0A226WY35_CABSO</name>
<gene>
    <name evidence="2" type="ORF">BSU04_25965</name>
</gene>
<reference evidence="3" key="1">
    <citation type="submission" date="2017-01" db="EMBL/GenBank/DDBJ databases">
        <title>Genome Analysis of Deinococcus marmoris KOPRI26562.</title>
        <authorList>
            <person name="Kim J.H."/>
            <person name="Oh H.-M."/>
        </authorList>
    </citation>
    <scope>NUCLEOTIDE SEQUENCE [LARGE SCALE GENOMIC DNA]</scope>
    <source>
        <strain evidence="3">PAMC 26633</strain>
    </source>
</reference>
<evidence type="ECO:0000256" key="1">
    <source>
        <dbReference type="SAM" id="MobiDB-lite"/>
    </source>
</evidence>
<evidence type="ECO:0000313" key="2">
    <source>
        <dbReference type="EMBL" id="OXC75680.1"/>
    </source>
</evidence>
<organism evidence="2 3">
    <name type="scientific">Caballeronia sordidicola</name>
    <name type="common">Burkholderia sordidicola</name>
    <dbReference type="NCBI Taxonomy" id="196367"/>
    <lineage>
        <taxon>Bacteria</taxon>
        <taxon>Pseudomonadati</taxon>
        <taxon>Pseudomonadota</taxon>
        <taxon>Betaproteobacteria</taxon>
        <taxon>Burkholderiales</taxon>
        <taxon>Burkholderiaceae</taxon>
        <taxon>Caballeronia</taxon>
    </lineage>
</organism>
<dbReference type="AlphaFoldDB" id="A0A226WY35"/>